<keyword evidence="1" id="KW-0732">Signal</keyword>
<accession>A0AA36CIS1</accession>
<feature type="non-terminal residue" evidence="2">
    <location>
        <position position="1"/>
    </location>
</feature>
<feature type="signal peptide" evidence="1">
    <location>
        <begin position="1"/>
        <end position="16"/>
    </location>
</feature>
<evidence type="ECO:0000313" key="2">
    <source>
        <dbReference type="EMBL" id="CAJ0569011.1"/>
    </source>
</evidence>
<evidence type="ECO:0000256" key="1">
    <source>
        <dbReference type="SAM" id="SignalP"/>
    </source>
</evidence>
<name>A0AA36CIS1_9BILA</name>
<reference evidence="2" key="1">
    <citation type="submission" date="2023-06" db="EMBL/GenBank/DDBJ databases">
        <authorList>
            <person name="Delattre M."/>
        </authorList>
    </citation>
    <scope>NUCLEOTIDE SEQUENCE</scope>
    <source>
        <strain evidence="2">AF72</strain>
    </source>
</reference>
<dbReference type="AlphaFoldDB" id="A0AA36CIS1"/>
<gene>
    <name evidence="2" type="ORF">MSPICULIGERA_LOCUS7510</name>
</gene>
<organism evidence="2 3">
    <name type="scientific">Mesorhabditis spiculigera</name>
    <dbReference type="NCBI Taxonomy" id="96644"/>
    <lineage>
        <taxon>Eukaryota</taxon>
        <taxon>Metazoa</taxon>
        <taxon>Ecdysozoa</taxon>
        <taxon>Nematoda</taxon>
        <taxon>Chromadorea</taxon>
        <taxon>Rhabditida</taxon>
        <taxon>Rhabditina</taxon>
        <taxon>Rhabditomorpha</taxon>
        <taxon>Rhabditoidea</taxon>
        <taxon>Rhabditidae</taxon>
        <taxon>Mesorhabditinae</taxon>
        <taxon>Mesorhabditis</taxon>
    </lineage>
</organism>
<proteinExistence type="predicted"/>
<dbReference type="PANTHER" id="PTHR34401">
    <property type="entry name" value="PROTEIN CBG12388-RELATED"/>
    <property type="match status" value="1"/>
</dbReference>
<dbReference type="PANTHER" id="PTHR34401:SF6">
    <property type="entry name" value="DUF19 DOMAIN-CONTAINING PROTEIN"/>
    <property type="match status" value="1"/>
</dbReference>
<dbReference type="Proteomes" id="UP001177023">
    <property type="component" value="Unassembled WGS sequence"/>
</dbReference>
<protein>
    <submittedName>
        <fullName evidence="2">Uncharacterized protein</fullName>
    </submittedName>
</protein>
<keyword evidence="3" id="KW-1185">Reference proteome</keyword>
<sequence length="248" mass="27979">MLLLFYFAGFVAVGLAADAESLVGSISRDGADIIRKAQSGFGTVRQCSCAEQAECVEEMKRQANECNRPCFERFSKVTDRVDELFTCFDAKADIIERFLGCFEHQVDGCIQTSMGPQIPKTNISNLFTLAQSALERKDPTLDALLSPIKHILDSAGEWALCLKECFLGRNKHGFCFDRKGKIINYANFPKLDERKAQRSFKRCTHRIHWKDQAGDLCHCSANAGLTELNQYCLLFDHMKSARRHPQRG</sequence>
<dbReference type="EMBL" id="CATQJA010001888">
    <property type="protein sequence ID" value="CAJ0569011.1"/>
    <property type="molecule type" value="Genomic_DNA"/>
</dbReference>
<comment type="caution">
    <text evidence="2">The sequence shown here is derived from an EMBL/GenBank/DDBJ whole genome shotgun (WGS) entry which is preliminary data.</text>
</comment>
<feature type="chain" id="PRO_5041224235" evidence="1">
    <location>
        <begin position="17"/>
        <end position="248"/>
    </location>
</feature>
<evidence type="ECO:0000313" key="3">
    <source>
        <dbReference type="Proteomes" id="UP001177023"/>
    </source>
</evidence>